<keyword evidence="3" id="KW-0547">Nucleotide-binding</keyword>
<keyword evidence="5" id="KW-0067">ATP-binding</keyword>
<feature type="domain" description="Four-carbon acid sugar kinase nucleotide binding" evidence="8">
    <location>
        <begin position="252"/>
        <end position="421"/>
    </location>
</feature>
<evidence type="ECO:0000256" key="3">
    <source>
        <dbReference type="ARBA" id="ARBA00022741"/>
    </source>
</evidence>
<accession>A0A0A5GKY4</accession>
<gene>
    <name evidence="9" type="ORF">N783_00485</name>
</gene>
<evidence type="ECO:0000256" key="6">
    <source>
        <dbReference type="ARBA" id="ARBA00023277"/>
    </source>
</evidence>
<comment type="caution">
    <text evidence="9">The sequence shown here is derived from an EMBL/GenBank/DDBJ whole genome shotgun (WGS) entry which is preliminary data.</text>
</comment>
<dbReference type="EMBL" id="AVPF01000001">
    <property type="protein sequence ID" value="KGX91878.1"/>
    <property type="molecule type" value="Genomic_DNA"/>
</dbReference>
<evidence type="ECO:0000256" key="5">
    <source>
        <dbReference type="ARBA" id="ARBA00022840"/>
    </source>
</evidence>
<dbReference type="STRING" id="1385511.GCA_000425225_00158"/>
<protein>
    <recommendedName>
        <fullName evidence="11">Hrp-dependent type III effector protein</fullName>
    </recommendedName>
</protein>
<dbReference type="GO" id="GO:0016301">
    <property type="term" value="F:kinase activity"/>
    <property type="evidence" value="ECO:0007669"/>
    <property type="project" value="UniProtKB-KW"/>
</dbReference>
<keyword evidence="10" id="KW-1185">Reference proteome</keyword>
<proteinExistence type="inferred from homology"/>
<dbReference type="RefSeq" id="WP_231566540.1">
    <property type="nucleotide sequence ID" value="NZ_AULJ01000001.1"/>
</dbReference>
<organism evidence="9 10">
    <name type="scientific">Pontibacillus marinus BH030004 = DSM 16465</name>
    <dbReference type="NCBI Taxonomy" id="1385511"/>
    <lineage>
        <taxon>Bacteria</taxon>
        <taxon>Bacillati</taxon>
        <taxon>Bacillota</taxon>
        <taxon>Bacilli</taxon>
        <taxon>Bacillales</taxon>
        <taxon>Bacillaceae</taxon>
        <taxon>Pontibacillus</taxon>
    </lineage>
</organism>
<sequence length="435" mass="47576">MVSLAIIADDLTGASDTGVQFAKQDLKTTVLFSESQLVPSNITGDVIVINSDSRAIESDEAYNRVRNIASTLHNSGVKNIFKKIDSTMRGNVGVEIDGVMDEASFDVALVVPAFPSSHRVTEQGFHYVNGLPLKESEFSNDPTCPVTDSHLQRLLEKQSKRKIGLITLEDVRKGSEHLSKKLKEFAETNPSSVIVLDAKTDDDLQIISKAGASIEQKALWVGSAGIAAHLSKDVEKVEPNQLETKKARHPILFVAGSMSSVTHNQIQALKEHNKLNEIIINPSKFFKEEEKDQEVKRVVQEGIRLLKEGDLIISTNRDPDMFDDVKALQRSMDLSNYELGQLIAKTMGEMTRILLKKKNIQGLVLTGGDIAGVTCNELDGKGIRVMGEVEAGIPYGELFGGPHDGLPLVTKAGAFGREHALIHALETLLGEKEHI</sequence>
<dbReference type="InterPro" id="IPR037051">
    <property type="entry name" value="4-carb_acid_sugar_kinase_N_sf"/>
</dbReference>
<dbReference type="Pfam" id="PF07005">
    <property type="entry name" value="SBD_N"/>
    <property type="match status" value="1"/>
</dbReference>
<evidence type="ECO:0008006" key="11">
    <source>
        <dbReference type="Google" id="ProtNLM"/>
    </source>
</evidence>
<dbReference type="Proteomes" id="UP000030403">
    <property type="component" value="Unassembled WGS sequence"/>
</dbReference>
<feature type="domain" description="Four-carbon acid sugar kinase N-terminal" evidence="7">
    <location>
        <begin position="4"/>
        <end position="230"/>
    </location>
</feature>
<dbReference type="Pfam" id="PF17042">
    <property type="entry name" value="NBD_C"/>
    <property type="match status" value="1"/>
</dbReference>
<dbReference type="GO" id="GO:0005524">
    <property type="term" value="F:ATP binding"/>
    <property type="evidence" value="ECO:0007669"/>
    <property type="project" value="UniProtKB-KW"/>
</dbReference>
<evidence type="ECO:0000256" key="2">
    <source>
        <dbReference type="ARBA" id="ARBA00022679"/>
    </source>
</evidence>
<dbReference type="SUPFAM" id="SSF142764">
    <property type="entry name" value="YgbK-like"/>
    <property type="match status" value="1"/>
</dbReference>
<evidence type="ECO:0000259" key="8">
    <source>
        <dbReference type="Pfam" id="PF17042"/>
    </source>
</evidence>
<evidence type="ECO:0000313" key="9">
    <source>
        <dbReference type="EMBL" id="KGX91878.1"/>
    </source>
</evidence>
<keyword evidence="2" id="KW-0808">Transferase</keyword>
<evidence type="ECO:0000259" key="7">
    <source>
        <dbReference type="Pfam" id="PF07005"/>
    </source>
</evidence>
<dbReference type="InterPro" id="IPR042213">
    <property type="entry name" value="NBD_C_sf"/>
</dbReference>
<dbReference type="InterPro" id="IPR010737">
    <property type="entry name" value="4-carb_acid_sugar_kinase_N"/>
</dbReference>
<reference evidence="9 10" key="1">
    <citation type="submission" date="2013-08" db="EMBL/GenBank/DDBJ databases">
        <authorList>
            <person name="Huang J."/>
            <person name="Wang G."/>
        </authorList>
    </citation>
    <scope>NUCLEOTIDE SEQUENCE [LARGE SCALE GENOMIC DNA]</scope>
    <source>
        <strain evidence="9 10">BH030004</strain>
    </source>
</reference>
<evidence type="ECO:0000256" key="4">
    <source>
        <dbReference type="ARBA" id="ARBA00022777"/>
    </source>
</evidence>
<dbReference type="Gene3D" id="3.40.980.20">
    <property type="entry name" value="Four-carbon acid sugar kinase, nucleotide binding domain"/>
    <property type="match status" value="1"/>
</dbReference>
<dbReference type="AlphaFoldDB" id="A0A0A5GKY4"/>
<keyword evidence="6" id="KW-0119">Carbohydrate metabolism</keyword>
<dbReference type="Gene3D" id="3.40.50.10840">
    <property type="entry name" value="Putative sugar-binding, N-terminal domain"/>
    <property type="match status" value="1"/>
</dbReference>
<comment type="similarity">
    <text evidence="1">Belongs to the four-carbon acid sugar kinase family.</text>
</comment>
<dbReference type="eggNOG" id="COG3395">
    <property type="taxonomic scope" value="Bacteria"/>
</dbReference>
<evidence type="ECO:0000313" key="10">
    <source>
        <dbReference type="Proteomes" id="UP000030403"/>
    </source>
</evidence>
<keyword evidence="4" id="KW-0418">Kinase</keyword>
<evidence type="ECO:0000256" key="1">
    <source>
        <dbReference type="ARBA" id="ARBA00005715"/>
    </source>
</evidence>
<name>A0A0A5GKY4_9BACI</name>
<dbReference type="InterPro" id="IPR031475">
    <property type="entry name" value="NBD_C"/>
</dbReference>